<proteinExistence type="predicted"/>
<name>T1DC85_9ZZZZ</name>
<accession>T1DC85</accession>
<dbReference type="Gene3D" id="3.90.226.10">
    <property type="entry name" value="2-enoyl-CoA Hydratase, Chain A, domain 1"/>
    <property type="match status" value="1"/>
</dbReference>
<dbReference type="EMBL" id="AUZY01000308">
    <property type="protein sequence ID" value="EQD79044.1"/>
    <property type="molecule type" value="Genomic_DNA"/>
</dbReference>
<feature type="domain" description="CoA carboxyltransferase N-terminal" evidence="2">
    <location>
        <begin position="1"/>
        <end position="75"/>
    </location>
</feature>
<dbReference type="SUPFAM" id="SSF52096">
    <property type="entry name" value="ClpP/crotonase"/>
    <property type="match status" value="1"/>
</dbReference>
<dbReference type="AlphaFoldDB" id="T1DC85"/>
<organism evidence="3">
    <name type="scientific">mine drainage metagenome</name>
    <dbReference type="NCBI Taxonomy" id="410659"/>
    <lineage>
        <taxon>unclassified sequences</taxon>
        <taxon>metagenomes</taxon>
        <taxon>ecological metagenomes</taxon>
    </lineage>
</organism>
<dbReference type="PANTHER" id="PTHR42995:SF5">
    <property type="entry name" value="ACETYL-COENZYME A CARBOXYLASE CARBOXYL TRANSFERASE SUBUNIT BETA, CHLOROPLASTIC"/>
    <property type="match status" value="1"/>
</dbReference>
<evidence type="ECO:0000313" key="3">
    <source>
        <dbReference type="EMBL" id="EQD79044.1"/>
    </source>
</evidence>
<dbReference type="PROSITE" id="PS50980">
    <property type="entry name" value="COA_CT_NTER"/>
    <property type="match status" value="1"/>
</dbReference>
<sequence>MGDVILAEPKAMIGFTGARVITQATYEQLPAGFQTSEFHHARGLIDRVVDRRELKAVVAQLLAVLAGPSGENSQA</sequence>
<dbReference type="InterPro" id="IPR011762">
    <property type="entry name" value="COA_CT_N"/>
</dbReference>
<evidence type="ECO:0000256" key="1">
    <source>
        <dbReference type="ARBA" id="ARBA00022679"/>
    </source>
</evidence>
<comment type="caution">
    <text evidence="3">The sequence shown here is derived from an EMBL/GenBank/DDBJ whole genome shotgun (WGS) entry which is preliminary data.</text>
</comment>
<dbReference type="GO" id="GO:0006633">
    <property type="term" value="P:fatty acid biosynthetic process"/>
    <property type="evidence" value="ECO:0007669"/>
    <property type="project" value="TreeGrafter"/>
</dbReference>
<reference evidence="3" key="1">
    <citation type="submission" date="2013-08" db="EMBL/GenBank/DDBJ databases">
        <authorList>
            <person name="Mendez C."/>
            <person name="Richter M."/>
            <person name="Ferrer M."/>
            <person name="Sanchez J."/>
        </authorList>
    </citation>
    <scope>NUCLEOTIDE SEQUENCE</scope>
</reference>
<dbReference type="GO" id="GO:0016740">
    <property type="term" value="F:transferase activity"/>
    <property type="evidence" value="ECO:0007669"/>
    <property type="project" value="UniProtKB-KW"/>
</dbReference>
<feature type="non-terminal residue" evidence="3">
    <location>
        <position position="75"/>
    </location>
</feature>
<keyword evidence="1 3" id="KW-0808">Transferase</keyword>
<gene>
    <name evidence="3" type="ORF">B1B_00403</name>
</gene>
<dbReference type="GO" id="GO:2001295">
    <property type="term" value="P:malonyl-CoA biosynthetic process"/>
    <property type="evidence" value="ECO:0007669"/>
    <property type="project" value="TreeGrafter"/>
</dbReference>
<dbReference type="GO" id="GO:0003989">
    <property type="term" value="F:acetyl-CoA carboxylase activity"/>
    <property type="evidence" value="ECO:0007669"/>
    <property type="project" value="TreeGrafter"/>
</dbReference>
<evidence type="ECO:0000259" key="2">
    <source>
        <dbReference type="PROSITE" id="PS50980"/>
    </source>
</evidence>
<reference evidence="3" key="2">
    <citation type="journal article" date="2014" name="ISME J.">
        <title>Microbial stratification in low pH oxic and suboxic macroscopic growths along an acid mine drainage.</title>
        <authorList>
            <person name="Mendez-Garcia C."/>
            <person name="Mesa V."/>
            <person name="Sprenger R.R."/>
            <person name="Richter M."/>
            <person name="Diez M.S."/>
            <person name="Solano J."/>
            <person name="Bargiela R."/>
            <person name="Golyshina O.V."/>
            <person name="Manteca A."/>
            <person name="Ramos J.L."/>
            <person name="Gallego J.R."/>
            <person name="Llorente I."/>
            <person name="Martins Dos Santos V.A."/>
            <person name="Jensen O.N."/>
            <person name="Pelaez A.I."/>
            <person name="Sanchez J."/>
            <person name="Ferrer M."/>
        </authorList>
    </citation>
    <scope>NUCLEOTIDE SEQUENCE</scope>
</reference>
<dbReference type="InterPro" id="IPR029045">
    <property type="entry name" value="ClpP/crotonase-like_dom_sf"/>
</dbReference>
<dbReference type="PANTHER" id="PTHR42995">
    <property type="entry name" value="ACETYL-COENZYME A CARBOXYLASE CARBOXYL TRANSFERASE SUBUNIT BETA, CHLOROPLASTIC"/>
    <property type="match status" value="1"/>
</dbReference>
<protein>
    <submittedName>
        <fullName evidence="3">Acetyl-CoA carboxylase carboxyl transferase, beta subunit</fullName>
    </submittedName>
</protein>